<evidence type="ECO:0000256" key="3">
    <source>
        <dbReference type="SAM" id="SignalP"/>
    </source>
</evidence>
<keyword evidence="6" id="KW-0675">Receptor</keyword>
<accession>A0ABS6BJZ1</accession>
<evidence type="ECO:0000259" key="5">
    <source>
        <dbReference type="Pfam" id="PF07715"/>
    </source>
</evidence>
<keyword evidence="1" id="KW-1134">Transmembrane beta strand</keyword>
<name>A0ABS6BJZ1_9SPHN</name>
<proteinExistence type="inferred from homology"/>
<dbReference type="RefSeq" id="WP_216322239.1">
    <property type="nucleotide sequence ID" value="NZ_JAHKRT010000003.1"/>
</dbReference>
<feature type="chain" id="PRO_5045364413" evidence="3">
    <location>
        <begin position="29"/>
        <end position="961"/>
    </location>
</feature>
<keyword evidence="1" id="KW-0812">Transmembrane</keyword>
<keyword evidence="2" id="KW-0798">TonB box</keyword>
<evidence type="ECO:0000313" key="7">
    <source>
        <dbReference type="Proteomes" id="UP000776276"/>
    </source>
</evidence>
<dbReference type="Pfam" id="PF07715">
    <property type="entry name" value="Plug"/>
    <property type="match status" value="1"/>
</dbReference>
<dbReference type="InterPro" id="IPR000531">
    <property type="entry name" value="Beta-barrel_TonB"/>
</dbReference>
<dbReference type="InterPro" id="IPR012910">
    <property type="entry name" value="Plug_dom"/>
</dbReference>
<evidence type="ECO:0000256" key="1">
    <source>
        <dbReference type="PROSITE-ProRule" id="PRU01360"/>
    </source>
</evidence>
<keyword evidence="1" id="KW-0998">Cell outer membrane</keyword>
<sequence length="961" mass="102535">MTSYSGRRILLASAGATALCLTAAAGHAQALALNDAAASAVGVEEVTITGTRVVRDGYDAPTPVTVVGEELIRNIAPNNIAEVVNQMPAVIGSTTPNNSQGAISNGAAGVNALNLRGLGTIRTLVLVDGHRSAASLATGEVDINTIPQQLVKRIDIVTGGASADYGSDAVGGVVNFILDNDYTGLKSDLQYGETTYGDNKSYKAAATAGVKFADGRGHVLLSGEFYNGDGVRNNPRPWAAQRYFTVVNPAGDKNGQPYYLSSWGVVPSQLAPGGIITSGPAKGIYFGTGGAYGRLNYGVEANPWMIGGDQVTTCLNSCGTVDLMPAEKRRNGYGRLSFEITPDVELYASASYSWARVRSNNGNNYSNVNNITLSSDNAFLPTEVRAILQQGLAPGAARTFTMGSSNQGMPLYGFDNIRENQRYLIGSQGTIHFGGAWKYDLYGAASRSNVHEEILGNFSLTRMTLAQDAVFVTAANVGQSGLPIGSIACRSTLANPANGCAPLSRIGIAGGAQSAADYQRGLDYVAYDNPYRDERLREYDVGLNVSGSPFDNWAGPVSVAFGAEWRRVSINGFVPSQFQSGWQVGNYLVTAGHYTVAEGYIETVVPVLKGMDATGALRHTDYSTSGGVNTWKLGLNYRPIEDIKFRLTYSHDIRAPNLSELFGAGTARTNRTTIDGVDYYYLQDQSGNPKLKPESANTLGLGVVLSPRFVPGLAASVDYFRIDLDKRIGTIGVNDVLTLCFVQKVSSFCDSIGTNSDPAAPPYTVHVWPINYASTRQEGIDFDVTYHVPLGDRIPGRLTLHGLATHYLRSFSDDGFSPTSDGAGVNLGGLPSWSYRADINYALDAWRVTLTGRGVSAGKVSNEYIECTGNCPVSTLQNRTINDNSIAGAFYVDGSASYDLKIGNVVNQLFFTVRNIFNRRPVIIPLGGANTAVTTSEQVQTNSSLYDVLGRTFRVGLRTSF</sequence>
<comment type="similarity">
    <text evidence="1 2">Belongs to the TonB-dependent receptor family.</text>
</comment>
<keyword evidence="3" id="KW-0732">Signal</keyword>
<keyword evidence="1 2" id="KW-0472">Membrane</keyword>
<feature type="domain" description="TonB-dependent receptor plug" evidence="5">
    <location>
        <begin position="58"/>
        <end position="173"/>
    </location>
</feature>
<dbReference type="PANTHER" id="PTHR47234:SF3">
    <property type="entry name" value="SECRETIN_TONB SHORT N-TERMINAL DOMAIN-CONTAINING PROTEIN"/>
    <property type="match status" value="1"/>
</dbReference>
<reference evidence="6 7" key="1">
    <citation type="submission" date="2021-06" db="EMBL/GenBank/DDBJ databases">
        <title>Sphingomonas sp. XMGL2, whole genome shotgun sequencing project.</title>
        <authorList>
            <person name="Zhao G."/>
            <person name="Shen L."/>
        </authorList>
    </citation>
    <scope>NUCLEOTIDE SEQUENCE [LARGE SCALE GENOMIC DNA]</scope>
    <source>
        <strain evidence="6 7">XMGL2</strain>
    </source>
</reference>
<feature type="domain" description="TonB-dependent receptor-like beta-barrel" evidence="4">
    <location>
        <begin position="462"/>
        <end position="916"/>
    </location>
</feature>
<dbReference type="PANTHER" id="PTHR47234">
    <property type="match status" value="1"/>
</dbReference>
<dbReference type="InterPro" id="IPR006311">
    <property type="entry name" value="TAT_signal"/>
</dbReference>
<keyword evidence="1" id="KW-0813">Transport</keyword>
<comment type="subcellular location">
    <subcellularLocation>
        <location evidence="1">Cell outer membrane</location>
        <topology evidence="1">Multi-pass membrane protein</topology>
    </subcellularLocation>
</comment>
<organism evidence="6 7">
    <name type="scientific">Sphingomonas quercus</name>
    <dbReference type="NCBI Taxonomy" id="2842451"/>
    <lineage>
        <taxon>Bacteria</taxon>
        <taxon>Pseudomonadati</taxon>
        <taxon>Pseudomonadota</taxon>
        <taxon>Alphaproteobacteria</taxon>
        <taxon>Sphingomonadales</taxon>
        <taxon>Sphingomonadaceae</taxon>
        <taxon>Sphingomonas</taxon>
    </lineage>
</organism>
<dbReference type="PROSITE" id="PS52016">
    <property type="entry name" value="TONB_DEPENDENT_REC_3"/>
    <property type="match status" value="1"/>
</dbReference>
<evidence type="ECO:0000256" key="2">
    <source>
        <dbReference type="RuleBase" id="RU003357"/>
    </source>
</evidence>
<dbReference type="InterPro" id="IPR039426">
    <property type="entry name" value="TonB-dep_rcpt-like"/>
</dbReference>
<evidence type="ECO:0000259" key="4">
    <source>
        <dbReference type="Pfam" id="PF00593"/>
    </source>
</evidence>
<evidence type="ECO:0000313" key="6">
    <source>
        <dbReference type="EMBL" id="MBU3077574.1"/>
    </source>
</evidence>
<keyword evidence="7" id="KW-1185">Reference proteome</keyword>
<dbReference type="EMBL" id="JAHKRT010000003">
    <property type="protein sequence ID" value="MBU3077574.1"/>
    <property type="molecule type" value="Genomic_DNA"/>
</dbReference>
<dbReference type="Proteomes" id="UP000776276">
    <property type="component" value="Unassembled WGS sequence"/>
</dbReference>
<gene>
    <name evidence="6" type="ORF">KOF26_06800</name>
</gene>
<dbReference type="PROSITE" id="PS51318">
    <property type="entry name" value="TAT"/>
    <property type="match status" value="1"/>
</dbReference>
<dbReference type="Pfam" id="PF00593">
    <property type="entry name" value="TonB_dep_Rec_b-barrel"/>
    <property type="match status" value="1"/>
</dbReference>
<feature type="signal peptide" evidence="3">
    <location>
        <begin position="1"/>
        <end position="28"/>
    </location>
</feature>
<comment type="caution">
    <text evidence="6">The sequence shown here is derived from an EMBL/GenBank/DDBJ whole genome shotgun (WGS) entry which is preliminary data.</text>
</comment>
<protein>
    <submittedName>
        <fullName evidence="6">TonB-dependent receptor</fullName>
    </submittedName>
</protein>